<accession>A0ABY2RVR5</accession>
<name>A0ABY2RVR5_9PSEU</name>
<dbReference type="RefSeq" id="WP_137096791.1">
    <property type="nucleotide sequence ID" value="NZ_SWMS01000026.1"/>
</dbReference>
<dbReference type="Proteomes" id="UP000309992">
    <property type="component" value="Unassembled WGS sequence"/>
</dbReference>
<keyword evidence="2" id="KW-0378">Hydrolase</keyword>
<dbReference type="SUPFAM" id="SSF56281">
    <property type="entry name" value="Metallo-hydrolase/oxidoreductase"/>
    <property type="match status" value="1"/>
</dbReference>
<evidence type="ECO:0000313" key="2">
    <source>
        <dbReference type="EMBL" id="TKG62575.1"/>
    </source>
</evidence>
<protein>
    <submittedName>
        <fullName evidence="2">Zn-dependent hydrolase</fullName>
    </submittedName>
</protein>
<dbReference type="Pfam" id="PF12706">
    <property type="entry name" value="Lactamase_B_2"/>
    <property type="match status" value="1"/>
</dbReference>
<sequence>MARIRAVVAAGVGTFVAVGTALAARGVLPALGGRPVAESLLDSPQYRDGAFRNTAPPRWLPPGSGKAALREFLFGGRQRRPAGTVPLLAADGTPPPEGLHLTWFGHASTLVELDGVRVLLDPLWSDRASPSRLLGPRRLHPVPHRLEDLPRLDAIVISHDHYDHLDMPTVRRLTRLQDAPFVVPLGVGAHLRRWRVPESRIVELDWGGETEVAGVRLVATPAQHFSGRGFKRNNTLWASWTIAGPRHRVFYSGDTGYFPGFADIGREHGPFDATLIQIGAYAPSWPDIHMLPEEGVAAHVDVRGGLLVPVHWGTFNLAPHGWTDPVDRAWKEAKARGVTMAIPRPGERIDVAAQRGAQQVEAWWQTLT</sequence>
<feature type="domain" description="Metallo-beta-lactamase" evidence="1">
    <location>
        <begin position="117"/>
        <end position="312"/>
    </location>
</feature>
<dbReference type="InterPro" id="IPR001279">
    <property type="entry name" value="Metallo-B-lactamas"/>
</dbReference>
<reference evidence="2 3" key="1">
    <citation type="journal article" date="2015" name="Antonie Van Leeuwenhoek">
        <title>Prauserella endophytica sp. nov., an endophytic actinobacterium isolated from Tamarix taklamakanensis.</title>
        <authorList>
            <person name="Liu J.M."/>
            <person name="Habden X."/>
            <person name="Guo L."/>
            <person name="Tuo L."/>
            <person name="Jiang Z.K."/>
            <person name="Liu S.W."/>
            <person name="Liu X.F."/>
            <person name="Chen L."/>
            <person name="Li R.F."/>
            <person name="Zhang Y.Q."/>
            <person name="Sun C.H."/>
        </authorList>
    </citation>
    <scope>NUCLEOTIDE SEQUENCE [LARGE SCALE GENOMIC DNA]</scope>
    <source>
        <strain evidence="2 3">CGMCC 4.7182</strain>
    </source>
</reference>
<dbReference type="PANTHER" id="PTHR15032">
    <property type="entry name" value="N-ACYL-PHOSPHATIDYLETHANOLAMINE-HYDROLYZING PHOSPHOLIPASE D"/>
    <property type="match status" value="1"/>
</dbReference>
<dbReference type="Gene3D" id="3.60.15.10">
    <property type="entry name" value="Ribonuclease Z/Hydroxyacylglutathione hydrolase-like"/>
    <property type="match status" value="1"/>
</dbReference>
<gene>
    <name evidence="2" type="ORF">FCN18_31495</name>
</gene>
<dbReference type="EMBL" id="SWMS01000026">
    <property type="protein sequence ID" value="TKG62575.1"/>
    <property type="molecule type" value="Genomic_DNA"/>
</dbReference>
<dbReference type="InterPro" id="IPR036866">
    <property type="entry name" value="RibonucZ/Hydroxyglut_hydro"/>
</dbReference>
<evidence type="ECO:0000259" key="1">
    <source>
        <dbReference type="Pfam" id="PF12706"/>
    </source>
</evidence>
<organism evidence="2 3">
    <name type="scientific">Prauserella endophytica</name>
    <dbReference type="NCBI Taxonomy" id="1592324"/>
    <lineage>
        <taxon>Bacteria</taxon>
        <taxon>Bacillati</taxon>
        <taxon>Actinomycetota</taxon>
        <taxon>Actinomycetes</taxon>
        <taxon>Pseudonocardiales</taxon>
        <taxon>Pseudonocardiaceae</taxon>
        <taxon>Prauserella</taxon>
        <taxon>Prauserella coralliicola group</taxon>
    </lineage>
</organism>
<keyword evidence="3" id="KW-1185">Reference proteome</keyword>
<dbReference type="PANTHER" id="PTHR15032:SF4">
    <property type="entry name" value="N-ACYL-PHOSPHATIDYLETHANOLAMINE-HYDROLYZING PHOSPHOLIPASE D"/>
    <property type="match status" value="1"/>
</dbReference>
<comment type="caution">
    <text evidence="2">The sequence shown here is derived from an EMBL/GenBank/DDBJ whole genome shotgun (WGS) entry which is preliminary data.</text>
</comment>
<dbReference type="GO" id="GO:0016787">
    <property type="term" value="F:hydrolase activity"/>
    <property type="evidence" value="ECO:0007669"/>
    <property type="project" value="UniProtKB-KW"/>
</dbReference>
<proteinExistence type="predicted"/>
<evidence type="ECO:0000313" key="3">
    <source>
        <dbReference type="Proteomes" id="UP000309992"/>
    </source>
</evidence>